<dbReference type="Proteomes" id="UP000192656">
    <property type="component" value="Unassembled WGS sequence"/>
</dbReference>
<evidence type="ECO:0000313" key="4">
    <source>
        <dbReference type="Proteomes" id="UP000192656"/>
    </source>
</evidence>
<name>A0A1W2DMF6_9HYPH</name>
<dbReference type="GO" id="GO:0002161">
    <property type="term" value="F:aminoacyl-tRNA deacylase activity"/>
    <property type="evidence" value="ECO:0007669"/>
    <property type="project" value="InterPro"/>
</dbReference>
<dbReference type="InterPro" id="IPR007214">
    <property type="entry name" value="YbaK/aa-tRNA-synth-assoc-dom"/>
</dbReference>
<evidence type="ECO:0000259" key="2">
    <source>
        <dbReference type="Pfam" id="PF04073"/>
    </source>
</evidence>
<dbReference type="InterPro" id="IPR040285">
    <property type="entry name" value="ProX/PRXD1"/>
</dbReference>
<dbReference type="RefSeq" id="WP_170923332.1">
    <property type="nucleotide sequence ID" value="NZ_FWXR01000016.1"/>
</dbReference>
<keyword evidence="4" id="KW-1185">Reference proteome</keyword>
<accession>A0A1W2DMF6</accession>
<reference evidence="3 4" key="1">
    <citation type="submission" date="2017-04" db="EMBL/GenBank/DDBJ databases">
        <authorList>
            <person name="Afonso C.L."/>
            <person name="Miller P.J."/>
            <person name="Scott M.A."/>
            <person name="Spackman E."/>
            <person name="Goraichik I."/>
            <person name="Dimitrov K.M."/>
            <person name="Suarez D.L."/>
            <person name="Swayne D.E."/>
        </authorList>
    </citation>
    <scope>NUCLEOTIDE SEQUENCE [LARGE SCALE GENOMIC DNA]</scope>
    <source>
        <strain evidence="3 4">CGMCC 1.10972</strain>
    </source>
</reference>
<sequence>MTLTRDDLMATLAANQIPVTTVEHPPLFTVEESQGLRGEIAGAHTKNLFLKDKKGTIFLVVAEEETVVDLKQLHRRIGASGRLSFASGEKMRELLGVEPGSVTAFGVINDRDGVVRVVLDEQLTTYDIVNCHPLTNTATTSIALADLKRFFHLTGHEFLVAPLAEGADDQQDETSAA</sequence>
<evidence type="ECO:0000256" key="1">
    <source>
        <dbReference type="ARBA" id="ARBA00010201"/>
    </source>
</evidence>
<proteinExistence type="inferred from homology"/>
<dbReference type="InterPro" id="IPR036754">
    <property type="entry name" value="YbaK/aa-tRNA-synt-asso_dom_sf"/>
</dbReference>
<dbReference type="FunFam" id="3.90.960.10:FF:000005">
    <property type="entry name" value="Putative prolyl-tRNA synthetase"/>
    <property type="match status" value="1"/>
</dbReference>
<dbReference type="EMBL" id="FWXR01000016">
    <property type="protein sequence ID" value="SMC98577.1"/>
    <property type="molecule type" value="Genomic_DNA"/>
</dbReference>
<keyword evidence="3" id="KW-0378">Hydrolase</keyword>
<dbReference type="PANTHER" id="PTHR31423:SF3">
    <property type="entry name" value="PROLYL-TRNA SYNTHETASE ASSOCIATED DOMAIN-CONTAINING PROTEIN 1-RELATED"/>
    <property type="match status" value="1"/>
</dbReference>
<feature type="domain" description="YbaK/aminoacyl-tRNA synthetase-associated" evidence="2">
    <location>
        <begin position="24"/>
        <end position="150"/>
    </location>
</feature>
<dbReference type="Gene3D" id="3.90.960.10">
    <property type="entry name" value="YbaK/aminoacyl-tRNA synthetase-associated domain"/>
    <property type="match status" value="1"/>
</dbReference>
<dbReference type="CDD" id="cd04335">
    <property type="entry name" value="PrdX_deacylase"/>
    <property type="match status" value="1"/>
</dbReference>
<evidence type="ECO:0000313" key="3">
    <source>
        <dbReference type="EMBL" id="SMC98577.1"/>
    </source>
</evidence>
<dbReference type="Pfam" id="PF04073">
    <property type="entry name" value="tRNA_edit"/>
    <property type="match status" value="1"/>
</dbReference>
<dbReference type="PANTHER" id="PTHR31423">
    <property type="entry name" value="YBAK DOMAIN-CONTAINING PROTEIN"/>
    <property type="match status" value="1"/>
</dbReference>
<dbReference type="AlphaFoldDB" id="A0A1W2DMF6"/>
<organism evidence="3 4">
    <name type="scientific">Fulvimarina manganoxydans</name>
    <dbReference type="NCBI Taxonomy" id="937218"/>
    <lineage>
        <taxon>Bacteria</taxon>
        <taxon>Pseudomonadati</taxon>
        <taxon>Pseudomonadota</taxon>
        <taxon>Alphaproteobacteria</taxon>
        <taxon>Hyphomicrobiales</taxon>
        <taxon>Aurantimonadaceae</taxon>
        <taxon>Fulvimarina</taxon>
    </lineage>
</organism>
<comment type="similarity">
    <text evidence="1">Belongs to the PRORSD1 family.</text>
</comment>
<dbReference type="STRING" id="937218.SAMN06297251_11638"/>
<dbReference type="SUPFAM" id="SSF55826">
    <property type="entry name" value="YbaK/ProRS associated domain"/>
    <property type="match status" value="1"/>
</dbReference>
<gene>
    <name evidence="3" type="ORF">SAMN06297251_11638</name>
</gene>
<protein>
    <submittedName>
        <fullName evidence="3">Ala-tRNA(Pro) hydrolase</fullName>
    </submittedName>
</protein>